<dbReference type="RefSeq" id="WP_072710249.1">
    <property type="nucleotide sequence ID" value="NZ_FRCF01000007.1"/>
</dbReference>
<dbReference type="EMBL" id="FRCF01000007">
    <property type="protein sequence ID" value="SHM24449.1"/>
    <property type="molecule type" value="Genomic_DNA"/>
</dbReference>
<evidence type="ECO:0000256" key="1">
    <source>
        <dbReference type="SAM" id="Coils"/>
    </source>
</evidence>
<dbReference type="AlphaFoldDB" id="A0A1M7H7Y0"/>
<evidence type="ECO:0000313" key="3">
    <source>
        <dbReference type="EMBL" id="SHM24449.1"/>
    </source>
</evidence>
<dbReference type="InterPro" id="IPR039523">
    <property type="entry name" value="RimK-rel_E_lig_ATP-grasp"/>
</dbReference>
<reference evidence="3 4" key="1">
    <citation type="submission" date="2016-11" db="EMBL/GenBank/DDBJ databases">
        <authorList>
            <person name="Jaros S."/>
            <person name="Januszkiewicz K."/>
            <person name="Wedrychowicz H."/>
        </authorList>
    </citation>
    <scope>NUCLEOTIDE SEQUENCE [LARGE SCALE GENOMIC DNA]</scope>
    <source>
        <strain evidence="3 4">DSM 16010</strain>
    </source>
</reference>
<evidence type="ECO:0000313" key="4">
    <source>
        <dbReference type="Proteomes" id="UP000184206"/>
    </source>
</evidence>
<name>A0A1M7H7Y0_9BACL</name>
<evidence type="ECO:0000259" key="2">
    <source>
        <dbReference type="Pfam" id="PF14397"/>
    </source>
</evidence>
<organism evidence="3 4">
    <name type="scientific">Lacicoccus alkaliphilus DSM 16010</name>
    <dbReference type="NCBI Taxonomy" id="1123231"/>
    <lineage>
        <taxon>Bacteria</taxon>
        <taxon>Bacillati</taxon>
        <taxon>Bacillota</taxon>
        <taxon>Bacilli</taxon>
        <taxon>Bacillales</taxon>
        <taxon>Salinicoccaceae</taxon>
        <taxon>Lacicoccus</taxon>
    </lineage>
</organism>
<keyword evidence="1" id="KW-0175">Coiled coil</keyword>
<feature type="domain" description="Alpha-L-glutamate ligase-related protein ATP-grasp" evidence="2">
    <location>
        <begin position="93"/>
        <end position="354"/>
    </location>
</feature>
<dbReference type="STRING" id="1123231.SAMN02745189_01814"/>
<gene>
    <name evidence="3" type="ORF">SAMN02745189_01814</name>
</gene>
<dbReference type="Pfam" id="PF14397">
    <property type="entry name" value="ATPgrasp_ST"/>
    <property type="match status" value="1"/>
</dbReference>
<dbReference type="Proteomes" id="UP000184206">
    <property type="component" value="Unassembled WGS sequence"/>
</dbReference>
<accession>A0A1M7H7Y0</accession>
<dbReference type="OrthoDB" id="8736147at2"/>
<keyword evidence="4" id="KW-1185">Reference proteome</keyword>
<sequence>MSKLLTEKKVDLNNKDQFKKLGVNATSRAFKRYKQKGLLEIVDKDHLEEVQAFYKTHLNRTIDPLSHIVFSNFTGKKDIRIVPRNILREVLLPHFNDRGMIDAYADKNSYDILFPEYRQAHTVIKRVRGQYYANQTRHITRKEAEDIVLNDSKEYILKGSDTANGHGISKLDIENDSINRKGIPLTFNQIESEYGNNFLIQRVVEQHSMMKKIHPSSVNTLRMVTLRWNNKIHNLYTFARFGVGNDVKDNAQQGGLIVGVEDDGHFKPFGVSNYEKVYAHPTTDVELSELGRIPNYELFKQTVRDLHEKILHHDYLSWDIVIGVDGKPTFIEVNFFGGTILNQLALERPIFGELTEEIFQHVIASESSPSLRNVEIRSDRPLKKKYERLEQRKKTLTKNYEKLKASHQQLEEEYQDLANEYDKLLAKSRNDTKDFMNMKNEIKVLESELRRIKNSKSWKYTSFFRKK</sequence>
<protein>
    <submittedName>
        <fullName evidence="3">Sugar-transfer associated ATP-grasp</fullName>
    </submittedName>
</protein>
<feature type="coiled-coil region" evidence="1">
    <location>
        <begin position="386"/>
        <end position="455"/>
    </location>
</feature>
<proteinExistence type="predicted"/>